<dbReference type="EMBL" id="CM039430">
    <property type="protein sequence ID" value="KAI4343636.1"/>
    <property type="molecule type" value="Genomic_DNA"/>
</dbReference>
<sequence length="630" mass="71166">MARTSILDSPKPKRVTGQRRKAAGINRVSSCDSNRRWFFILSFSVGVCVAGRYRVLRRESHKYSSGKEFDHHVTDKNGHLSSFAQNSYSGRSGFYGRKEEREQGEIYSEHDALAPPEKRRKFSPIVWRKQKEVISSKNSIGQVTSLSPTYPSLPGTKEANRVLNGDVSIPKSPTDLSCAMSPEHSSTGNQDVNQFGEDCVQGWNISMSRWACDGCSPKDASDDEFLHDKESSSPESGEFRRESSYRKTTRSSVSSGGSLHSCLSSEDEKGFSAVDSMDSDEEHGETAYHSNQSSESDDSGGLIKVERKINMVQSCRSIFEFEMIKKINEGTYGVVYKARDKKSGEIVALKKVKMNIDRDGFPLSSLREINILLSFDHPSIVDVKEVVVDDFDGVFMVMEYMEYDLKVLMEEMKQPFSVGEVKSLMWKLLKGVKYIHDNWVIHRDLKTSNILLNKDGELKICDFGLSRQYASPLKPYTPVVVTLWYRAPELLLGVKEYSTALDMWSVGCIMAELIVKEPLFKGKTEVEQLAKIFRILGTPDEMMWPGLSKLRGSKANFVKQPYSMLRKKFPATSFTGSPVLSELGFDLLNKLLTYDPEKRITAEDALLHDWFREAPLPKNDFRPAFPSCRG</sequence>
<protein>
    <submittedName>
        <fullName evidence="1">Uncharacterized protein</fullName>
    </submittedName>
</protein>
<dbReference type="Proteomes" id="UP000828941">
    <property type="component" value="Chromosome 5"/>
</dbReference>
<accession>A0ACB9P888</accession>
<evidence type="ECO:0000313" key="2">
    <source>
        <dbReference type="Proteomes" id="UP000828941"/>
    </source>
</evidence>
<organism evidence="1 2">
    <name type="scientific">Bauhinia variegata</name>
    <name type="common">Purple orchid tree</name>
    <name type="synonym">Phanera variegata</name>
    <dbReference type="NCBI Taxonomy" id="167791"/>
    <lineage>
        <taxon>Eukaryota</taxon>
        <taxon>Viridiplantae</taxon>
        <taxon>Streptophyta</taxon>
        <taxon>Embryophyta</taxon>
        <taxon>Tracheophyta</taxon>
        <taxon>Spermatophyta</taxon>
        <taxon>Magnoliopsida</taxon>
        <taxon>eudicotyledons</taxon>
        <taxon>Gunneridae</taxon>
        <taxon>Pentapetalae</taxon>
        <taxon>rosids</taxon>
        <taxon>fabids</taxon>
        <taxon>Fabales</taxon>
        <taxon>Fabaceae</taxon>
        <taxon>Cercidoideae</taxon>
        <taxon>Cercideae</taxon>
        <taxon>Bauhiniinae</taxon>
        <taxon>Bauhinia</taxon>
    </lineage>
</organism>
<keyword evidence="2" id="KW-1185">Reference proteome</keyword>
<proteinExistence type="predicted"/>
<name>A0ACB9P888_BAUVA</name>
<evidence type="ECO:0000313" key="1">
    <source>
        <dbReference type="EMBL" id="KAI4343636.1"/>
    </source>
</evidence>
<comment type="caution">
    <text evidence="1">The sequence shown here is derived from an EMBL/GenBank/DDBJ whole genome shotgun (WGS) entry which is preliminary data.</text>
</comment>
<reference evidence="1 2" key="1">
    <citation type="journal article" date="2022" name="DNA Res.">
        <title>Chromosomal-level genome assembly of the orchid tree Bauhinia variegata (Leguminosae; Cercidoideae) supports the allotetraploid origin hypothesis of Bauhinia.</title>
        <authorList>
            <person name="Zhong Y."/>
            <person name="Chen Y."/>
            <person name="Zheng D."/>
            <person name="Pang J."/>
            <person name="Liu Y."/>
            <person name="Luo S."/>
            <person name="Meng S."/>
            <person name="Qian L."/>
            <person name="Wei D."/>
            <person name="Dai S."/>
            <person name="Zhou R."/>
        </authorList>
    </citation>
    <scope>NUCLEOTIDE SEQUENCE [LARGE SCALE GENOMIC DNA]</scope>
    <source>
        <strain evidence="1">BV-YZ2020</strain>
    </source>
</reference>
<gene>
    <name evidence="1" type="ORF">L6164_010964</name>
</gene>